<organism evidence="3 4">
    <name type="scientific">candidate division WS6 bacterium GW2011_GWF2_39_15</name>
    <dbReference type="NCBI Taxonomy" id="1619100"/>
    <lineage>
        <taxon>Bacteria</taxon>
        <taxon>Candidatus Dojkabacteria</taxon>
    </lineage>
</organism>
<evidence type="ECO:0000313" key="3">
    <source>
        <dbReference type="EMBL" id="KKR06390.1"/>
    </source>
</evidence>
<dbReference type="AlphaFoldDB" id="A0A0G0Q7G6"/>
<feature type="transmembrane region" description="Helical" evidence="1">
    <location>
        <begin position="93"/>
        <end position="117"/>
    </location>
</feature>
<name>A0A0G0Q7G6_9BACT</name>
<feature type="transmembrane region" description="Helical" evidence="1">
    <location>
        <begin position="175"/>
        <end position="195"/>
    </location>
</feature>
<feature type="transmembrane region" description="Helical" evidence="1">
    <location>
        <begin position="123"/>
        <end position="140"/>
    </location>
</feature>
<evidence type="ECO:0000259" key="2">
    <source>
        <dbReference type="Pfam" id="PF14402"/>
    </source>
</evidence>
<keyword evidence="1" id="KW-0812">Transmembrane</keyword>
<feature type="transmembrane region" description="Helical" evidence="1">
    <location>
        <begin position="12"/>
        <end position="31"/>
    </location>
</feature>
<evidence type="ECO:0000313" key="4">
    <source>
        <dbReference type="Proteomes" id="UP000034799"/>
    </source>
</evidence>
<dbReference type="EMBL" id="LBWK01000001">
    <property type="protein sequence ID" value="KKR06390.1"/>
    <property type="molecule type" value="Genomic_DNA"/>
</dbReference>
<dbReference type="Proteomes" id="UP000034799">
    <property type="component" value="Unassembled WGS sequence"/>
</dbReference>
<dbReference type="Pfam" id="PF14402">
    <property type="entry name" value="7TM_transglut"/>
    <property type="match status" value="1"/>
</dbReference>
<feature type="transmembrane region" description="Helical" evidence="1">
    <location>
        <begin position="61"/>
        <end position="81"/>
    </location>
</feature>
<feature type="domain" description="7 transmembrane helices usually fused to an inactive transglutaminase" evidence="2">
    <location>
        <begin position="16"/>
        <end position="211"/>
    </location>
</feature>
<gene>
    <name evidence="3" type="ORF">UT34_C0001G0430</name>
</gene>
<sequence>MQELTQWLLSHGVSISMLQIVVFIPILATLVNISRYFIGFKSFGIYAPIILALAYRYTGLSYGLLITMLVVLSSFIGYTIMRRIRMHYLARVAINYVIVSIVVIFGIALLDSIEILGFTNFEAVDPLALISIAAMSDFFIKMYVKKSIGATVRVLAETVLIAVIGWYLISSSQIIGYLLDNLWMLGVFLIVNLLIGRFTGLRIKEYFRFSYIVKDDNK</sequence>
<accession>A0A0G0Q7G6</accession>
<keyword evidence="1" id="KW-1133">Transmembrane helix</keyword>
<feature type="transmembrane region" description="Helical" evidence="1">
    <location>
        <begin position="38"/>
        <end position="55"/>
    </location>
</feature>
<dbReference type="STRING" id="1619100.UT34_C0001G0430"/>
<feature type="transmembrane region" description="Helical" evidence="1">
    <location>
        <begin position="152"/>
        <end position="169"/>
    </location>
</feature>
<dbReference type="InterPro" id="IPR025840">
    <property type="entry name" value="7TM_transglut"/>
</dbReference>
<keyword evidence="1" id="KW-0472">Membrane</keyword>
<evidence type="ECO:0000256" key="1">
    <source>
        <dbReference type="SAM" id="Phobius"/>
    </source>
</evidence>
<proteinExistence type="predicted"/>
<reference evidence="3 4" key="1">
    <citation type="journal article" date="2015" name="Nature">
        <title>rRNA introns, odd ribosomes, and small enigmatic genomes across a large radiation of phyla.</title>
        <authorList>
            <person name="Brown C.T."/>
            <person name="Hug L.A."/>
            <person name="Thomas B.C."/>
            <person name="Sharon I."/>
            <person name="Castelle C.J."/>
            <person name="Singh A."/>
            <person name="Wilkins M.J."/>
            <person name="Williams K.H."/>
            <person name="Banfield J.F."/>
        </authorList>
    </citation>
    <scope>NUCLEOTIDE SEQUENCE [LARGE SCALE GENOMIC DNA]</scope>
</reference>
<comment type="caution">
    <text evidence="3">The sequence shown here is derived from an EMBL/GenBank/DDBJ whole genome shotgun (WGS) entry which is preliminary data.</text>
</comment>
<protein>
    <submittedName>
        <fullName evidence="3">Transglutaminase-like protein</fullName>
    </submittedName>
</protein>